<dbReference type="OrthoDB" id="43744at2759"/>
<organism evidence="2 3">
    <name type="scientific">Clonostachys byssicola</name>
    <dbReference type="NCBI Taxonomy" id="160290"/>
    <lineage>
        <taxon>Eukaryota</taxon>
        <taxon>Fungi</taxon>
        <taxon>Dikarya</taxon>
        <taxon>Ascomycota</taxon>
        <taxon>Pezizomycotina</taxon>
        <taxon>Sordariomycetes</taxon>
        <taxon>Hypocreomycetidae</taxon>
        <taxon>Hypocreales</taxon>
        <taxon>Bionectriaceae</taxon>
        <taxon>Clonostachys</taxon>
    </lineage>
</organism>
<dbReference type="Gene3D" id="3.40.50.1820">
    <property type="entry name" value="alpha/beta hydrolase"/>
    <property type="match status" value="1"/>
</dbReference>
<reference evidence="3" key="1">
    <citation type="submission" date="2019-06" db="EMBL/GenBank/DDBJ databases">
        <authorList>
            <person name="Broberg M."/>
        </authorList>
    </citation>
    <scope>NUCLEOTIDE SEQUENCE [LARGE SCALE GENOMIC DNA]</scope>
</reference>
<dbReference type="PANTHER" id="PTHR43056:SF5">
    <property type="entry name" value="PEPTIDASE S9 PROLYL OLIGOPEPTIDASE CATALYTIC DOMAIN-CONTAINING PROTEIN"/>
    <property type="match status" value="1"/>
</dbReference>
<dbReference type="EMBL" id="CABFNO020001467">
    <property type="protein sequence ID" value="CAG9989757.1"/>
    <property type="molecule type" value="Genomic_DNA"/>
</dbReference>
<dbReference type="PANTHER" id="PTHR43056">
    <property type="entry name" value="PEPTIDASE S9 PROLYL OLIGOPEPTIDASE"/>
    <property type="match status" value="1"/>
</dbReference>
<sequence>MARRKITRYGDWESPITQDLVIAKARKFTSPRISRPTGRVFFAESREDGTMTISEVLPDDVKDRLPAQFSASNKVYEYGGSAFDALPSGHVIFSNSDNSVQILDPDTSTVTEVINNPALRYSNFSANSKTPWVAAIEEDHTIDEPAQVQNRLVAINSDTGAVARIVEGTDFYYPPELNHDGSKIAWLEWNRPDVPWCSAKLYWGLLKDGSVSNVQLVAGGLLAGVAEPRWGPDDALYFGMEKTNYRQLFKLKPGDKEAQQITPPELNNAEFAELVWMPGSRTYAPLSASTVVAAATINGVSRLVLIEDTATGKFRFLADESEVNQIILDSLTGLGEDSFIGIFSGSVKDTYLKIFSTQNPAADRVVRKSTDHEMPDRWIAKPEELRVPSKGSPSRTIYGFLWMPQNPDYAAPEGTLPPLIIKTHGGPTGHFGPGLQLRCQYFTSRGYAVVCLNYHGSIGYGRSYRDALWGTWGILDTDDAAEVAEHLVSVGRVREGAVGCTGISAGGYNTLMCVTRHPKLWAGAVDVSGICDLESFYNRTHKLEIDYTEALTIEKVGATDKEKLAVYRERSAIYHTSKIETPLLILHAEQDTVVPMNQATDIEKALKDQGKEVSLVRVPNDGHSLGKPPSARIWLDEEEKWWRKTLL</sequence>
<feature type="domain" description="Peptidase S9 prolyl oligopeptidase catalytic" evidence="1">
    <location>
        <begin position="436"/>
        <end position="646"/>
    </location>
</feature>
<dbReference type="InterPro" id="IPR001375">
    <property type="entry name" value="Peptidase_S9_cat"/>
</dbReference>
<dbReference type="AlphaFoldDB" id="A0A9N9UHR2"/>
<dbReference type="Gene3D" id="2.120.10.30">
    <property type="entry name" value="TolB, C-terminal domain"/>
    <property type="match status" value="1"/>
</dbReference>
<gene>
    <name evidence="2" type="ORF">CBYS24578_00005404</name>
</gene>
<accession>A0A9N9UHR2</accession>
<keyword evidence="3" id="KW-1185">Reference proteome</keyword>
<dbReference type="InterPro" id="IPR029058">
    <property type="entry name" value="AB_hydrolase_fold"/>
</dbReference>
<reference evidence="2 3" key="2">
    <citation type="submission" date="2021-10" db="EMBL/GenBank/DDBJ databases">
        <authorList>
            <person name="Piombo E."/>
        </authorList>
    </citation>
    <scope>NUCLEOTIDE SEQUENCE [LARGE SCALE GENOMIC DNA]</scope>
</reference>
<evidence type="ECO:0000259" key="1">
    <source>
        <dbReference type="Pfam" id="PF00326"/>
    </source>
</evidence>
<dbReference type="Pfam" id="PF00326">
    <property type="entry name" value="Peptidase_S9"/>
    <property type="match status" value="1"/>
</dbReference>
<comment type="caution">
    <text evidence="2">The sequence shown here is derived from an EMBL/GenBank/DDBJ whole genome shotgun (WGS) entry which is preliminary data.</text>
</comment>
<dbReference type="SUPFAM" id="SSF82171">
    <property type="entry name" value="DPP6 N-terminal domain-like"/>
    <property type="match status" value="1"/>
</dbReference>
<name>A0A9N9UHR2_9HYPO</name>
<dbReference type="Proteomes" id="UP000754883">
    <property type="component" value="Unassembled WGS sequence"/>
</dbReference>
<dbReference type="SUPFAM" id="SSF53474">
    <property type="entry name" value="alpha/beta-Hydrolases"/>
    <property type="match status" value="1"/>
</dbReference>
<dbReference type="GO" id="GO:0008236">
    <property type="term" value="F:serine-type peptidase activity"/>
    <property type="evidence" value="ECO:0007669"/>
    <property type="project" value="InterPro"/>
</dbReference>
<dbReference type="GO" id="GO:0006508">
    <property type="term" value="P:proteolysis"/>
    <property type="evidence" value="ECO:0007669"/>
    <property type="project" value="InterPro"/>
</dbReference>
<protein>
    <recommendedName>
        <fullName evidence="1">Peptidase S9 prolyl oligopeptidase catalytic domain-containing protein</fullName>
    </recommendedName>
</protein>
<evidence type="ECO:0000313" key="2">
    <source>
        <dbReference type="EMBL" id="CAG9989757.1"/>
    </source>
</evidence>
<dbReference type="InterPro" id="IPR050585">
    <property type="entry name" value="Xaa-Pro_dipeptidyl-ppase/CocE"/>
</dbReference>
<proteinExistence type="predicted"/>
<evidence type="ECO:0000313" key="3">
    <source>
        <dbReference type="Proteomes" id="UP000754883"/>
    </source>
</evidence>
<dbReference type="InterPro" id="IPR011042">
    <property type="entry name" value="6-blade_b-propeller_TolB-like"/>
</dbReference>